<dbReference type="EMBL" id="GBRH01272588">
    <property type="protein sequence ID" value="JAD25307.1"/>
    <property type="molecule type" value="Transcribed_RNA"/>
</dbReference>
<proteinExistence type="predicted"/>
<protein>
    <submittedName>
        <fullName evidence="1">Uncharacterized protein</fullName>
    </submittedName>
</protein>
<accession>A0A0A8YSB8</accession>
<evidence type="ECO:0000313" key="1">
    <source>
        <dbReference type="EMBL" id="JAD25307.1"/>
    </source>
</evidence>
<reference evidence="1" key="2">
    <citation type="journal article" date="2015" name="Data Brief">
        <title>Shoot transcriptome of the giant reed, Arundo donax.</title>
        <authorList>
            <person name="Barrero R.A."/>
            <person name="Guerrero F.D."/>
            <person name="Moolhuijzen P."/>
            <person name="Goolsby J.A."/>
            <person name="Tidwell J."/>
            <person name="Bellgard S.E."/>
            <person name="Bellgard M.I."/>
        </authorList>
    </citation>
    <scope>NUCLEOTIDE SEQUENCE</scope>
    <source>
        <tissue evidence="1">Shoot tissue taken approximately 20 cm above the soil surface</tissue>
    </source>
</reference>
<dbReference type="AlphaFoldDB" id="A0A0A8YSB8"/>
<organism evidence="1">
    <name type="scientific">Arundo donax</name>
    <name type="common">Giant reed</name>
    <name type="synonym">Donax arundinaceus</name>
    <dbReference type="NCBI Taxonomy" id="35708"/>
    <lineage>
        <taxon>Eukaryota</taxon>
        <taxon>Viridiplantae</taxon>
        <taxon>Streptophyta</taxon>
        <taxon>Embryophyta</taxon>
        <taxon>Tracheophyta</taxon>
        <taxon>Spermatophyta</taxon>
        <taxon>Magnoliopsida</taxon>
        <taxon>Liliopsida</taxon>
        <taxon>Poales</taxon>
        <taxon>Poaceae</taxon>
        <taxon>PACMAD clade</taxon>
        <taxon>Arundinoideae</taxon>
        <taxon>Arundineae</taxon>
        <taxon>Arundo</taxon>
    </lineage>
</organism>
<sequence>MLAWLVSKRERAEPSRVSPELSELMSHELFVQP</sequence>
<name>A0A0A8YSB8_ARUDO</name>
<reference evidence="1" key="1">
    <citation type="submission" date="2014-09" db="EMBL/GenBank/DDBJ databases">
        <authorList>
            <person name="Magalhaes I.L.F."/>
            <person name="Oliveira U."/>
            <person name="Santos F.R."/>
            <person name="Vidigal T.H.D.A."/>
            <person name="Brescovit A.D."/>
            <person name="Santos A.J."/>
        </authorList>
    </citation>
    <scope>NUCLEOTIDE SEQUENCE</scope>
    <source>
        <tissue evidence="1">Shoot tissue taken approximately 20 cm above the soil surface</tissue>
    </source>
</reference>